<dbReference type="OrthoDB" id="8775810at2759"/>
<dbReference type="GO" id="GO:0005929">
    <property type="term" value="C:cilium"/>
    <property type="evidence" value="ECO:0007669"/>
    <property type="project" value="TreeGrafter"/>
</dbReference>
<evidence type="ECO:0000313" key="4">
    <source>
        <dbReference type="EMBL" id="VDN09991.1"/>
    </source>
</evidence>
<protein>
    <recommendedName>
        <fullName evidence="3">Tubby C-terminal domain-containing protein</fullName>
    </recommendedName>
</protein>
<feature type="compositionally biased region" description="Polar residues" evidence="2">
    <location>
        <begin position="149"/>
        <end position="158"/>
    </location>
</feature>
<organism evidence="4 5">
    <name type="scientific">Dibothriocephalus latus</name>
    <name type="common">Fish tapeworm</name>
    <name type="synonym">Diphyllobothrium latum</name>
    <dbReference type="NCBI Taxonomy" id="60516"/>
    <lineage>
        <taxon>Eukaryota</taxon>
        <taxon>Metazoa</taxon>
        <taxon>Spiralia</taxon>
        <taxon>Lophotrochozoa</taxon>
        <taxon>Platyhelminthes</taxon>
        <taxon>Cestoda</taxon>
        <taxon>Eucestoda</taxon>
        <taxon>Diphyllobothriidea</taxon>
        <taxon>Diphyllobothriidae</taxon>
        <taxon>Dibothriocephalus</taxon>
    </lineage>
</organism>
<name>A0A3P7LUX2_DIBLA</name>
<dbReference type="Gene3D" id="3.20.90.10">
    <property type="entry name" value="Tubby Protein, Chain A"/>
    <property type="match status" value="1"/>
</dbReference>
<evidence type="ECO:0000313" key="5">
    <source>
        <dbReference type="Proteomes" id="UP000281553"/>
    </source>
</evidence>
<dbReference type="InterPro" id="IPR000007">
    <property type="entry name" value="Tubby_C"/>
</dbReference>
<dbReference type="SUPFAM" id="SSF54518">
    <property type="entry name" value="Tubby C-terminal domain-like"/>
    <property type="match status" value="1"/>
</dbReference>
<feature type="compositionally biased region" description="Basic and acidic residues" evidence="2">
    <location>
        <begin position="74"/>
        <end position="91"/>
    </location>
</feature>
<evidence type="ECO:0000256" key="1">
    <source>
        <dbReference type="ARBA" id="ARBA00007129"/>
    </source>
</evidence>
<dbReference type="Pfam" id="PF01167">
    <property type="entry name" value="Tub"/>
    <property type="match status" value="1"/>
</dbReference>
<evidence type="ECO:0000256" key="2">
    <source>
        <dbReference type="SAM" id="MobiDB-lite"/>
    </source>
</evidence>
<feature type="domain" description="Tubby C-terminal" evidence="3">
    <location>
        <begin position="290"/>
        <end position="369"/>
    </location>
</feature>
<accession>A0A3P7LUX2</accession>
<dbReference type="EMBL" id="UYRU01048224">
    <property type="protein sequence ID" value="VDN09991.1"/>
    <property type="molecule type" value="Genomic_DNA"/>
</dbReference>
<feature type="region of interest" description="Disordered" evidence="2">
    <location>
        <begin position="13"/>
        <end position="33"/>
    </location>
</feature>
<dbReference type="PANTHER" id="PTHR16517:SF7">
    <property type="entry name" value="PROTEIN KING TUBBY"/>
    <property type="match status" value="1"/>
</dbReference>
<dbReference type="PANTHER" id="PTHR16517">
    <property type="entry name" value="TUBBY-RELATED"/>
    <property type="match status" value="1"/>
</dbReference>
<gene>
    <name evidence="4" type="ORF">DILT_LOCUS5822</name>
</gene>
<dbReference type="InterPro" id="IPR025659">
    <property type="entry name" value="Tubby-like_C"/>
</dbReference>
<feature type="compositionally biased region" description="Basic and acidic residues" evidence="2">
    <location>
        <begin position="122"/>
        <end position="131"/>
    </location>
</feature>
<sequence length="405" mass="45822">MFNLDYVRFQSSPLEVYSGERPDGEGGSGDVPLDLQFRNKVSCKLEAEATSRVRSPKSAGVAHSRSQRRRPRHKADEDKNELSKAEGKENYRSLPDAPNCPQTVTPNLEDHLLAISTSGGETLEREQDRQKAQPMSDLAQESFSRKTKTTPPRMQTSAEADLPLKHKSEEENNDINHTSTTFGPPDYDKANSTIPENIVEDHATECETQRDPNGTEDPIEIIESEPVSSLSADTVTMPEELSVTTPKQHRQGVLGPERLQLKLNLPDAVCNAKKTDAFEPEDDIEAFVVRPAPKGTRVRCRISRDKRGVDRGFFPTYFLHLERDDGRRFFLLAARRRRRSTTSNYVISFDATDLSRSSCRLAGKLRANFDSCLLLDQWRKKKTYAIMELRNKTPAWNEGKNRNVF</sequence>
<reference evidence="4 5" key="1">
    <citation type="submission" date="2018-11" db="EMBL/GenBank/DDBJ databases">
        <authorList>
            <consortium name="Pathogen Informatics"/>
        </authorList>
    </citation>
    <scope>NUCLEOTIDE SEQUENCE [LARGE SCALE GENOMIC DNA]</scope>
</reference>
<dbReference type="AlphaFoldDB" id="A0A3P7LUX2"/>
<keyword evidence="5" id="KW-1185">Reference proteome</keyword>
<comment type="similarity">
    <text evidence="1">Belongs to the TUB family.</text>
</comment>
<feature type="region of interest" description="Disordered" evidence="2">
    <location>
        <begin position="120"/>
        <end position="187"/>
    </location>
</feature>
<dbReference type="GO" id="GO:0061512">
    <property type="term" value="P:protein localization to cilium"/>
    <property type="evidence" value="ECO:0007669"/>
    <property type="project" value="TreeGrafter"/>
</dbReference>
<proteinExistence type="inferred from homology"/>
<dbReference type="Proteomes" id="UP000281553">
    <property type="component" value="Unassembled WGS sequence"/>
</dbReference>
<feature type="region of interest" description="Disordered" evidence="2">
    <location>
        <begin position="48"/>
        <end position="105"/>
    </location>
</feature>
<evidence type="ECO:0000259" key="3">
    <source>
        <dbReference type="Pfam" id="PF01167"/>
    </source>
</evidence>